<organism evidence="1 2">
    <name type="scientific">Hirundo rustica rustica</name>
    <dbReference type="NCBI Taxonomy" id="333673"/>
    <lineage>
        <taxon>Eukaryota</taxon>
        <taxon>Metazoa</taxon>
        <taxon>Chordata</taxon>
        <taxon>Craniata</taxon>
        <taxon>Vertebrata</taxon>
        <taxon>Euteleostomi</taxon>
        <taxon>Archelosauria</taxon>
        <taxon>Archosauria</taxon>
        <taxon>Dinosauria</taxon>
        <taxon>Saurischia</taxon>
        <taxon>Theropoda</taxon>
        <taxon>Coelurosauria</taxon>
        <taxon>Aves</taxon>
        <taxon>Neognathae</taxon>
        <taxon>Neoaves</taxon>
        <taxon>Telluraves</taxon>
        <taxon>Australaves</taxon>
        <taxon>Passeriformes</taxon>
        <taxon>Sylvioidea</taxon>
        <taxon>Hirundinidae</taxon>
        <taxon>Hirundo</taxon>
    </lineage>
</organism>
<dbReference type="Proteomes" id="UP000269221">
    <property type="component" value="Unassembled WGS sequence"/>
</dbReference>
<sequence>MAEVLTKPLAIIHQQSWLTGEVPGEWKVANVVPIHKLDLGPGEVREQILFRAITQNMQNKQGIRASPHSFLKSRCCLTSLISFSDWVTHPVDEEQTVGVGYLDFSKIVSYRILWEQVAGVA</sequence>
<comment type="caution">
    <text evidence="1">The sequence shown here is derived from an EMBL/GenBank/DDBJ whole genome shotgun (WGS) entry which is preliminary data.</text>
</comment>
<dbReference type="OrthoDB" id="416454at2759"/>
<keyword evidence="2" id="KW-1185">Reference proteome</keyword>
<gene>
    <name evidence="1" type="ORF">DUI87_22312</name>
</gene>
<reference evidence="1 2" key="1">
    <citation type="submission" date="2018-07" db="EMBL/GenBank/DDBJ databases">
        <title>A high quality draft genome assembly of the barn swallow (H. rustica rustica).</title>
        <authorList>
            <person name="Formenti G."/>
            <person name="Chiara M."/>
            <person name="Poveda L."/>
            <person name="Francoijs K.-J."/>
            <person name="Bonisoli-Alquati A."/>
            <person name="Canova L."/>
            <person name="Gianfranceschi L."/>
            <person name="Horner D.S."/>
            <person name="Saino N."/>
        </authorList>
    </citation>
    <scope>NUCLEOTIDE SEQUENCE [LARGE SCALE GENOMIC DNA]</scope>
    <source>
        <strain evidence="1">Chelidonia</strain>
        <tissue evidence="1">Blood</tissue>
    </source>
</reference>
<name>A0A3M0JIS9_HIRRU</name>
<dbReference type="AlphaFoldDB" id="A0A3M0JIS9"/>
<proteinExistence type="predicted"/>
<evidence type="ECO:0000313" key="2">
    <source>
        <dbReference type="Proteomes" id="UP000269221"/>
    </source>
</evidence>
<accession>A0A3M0JIS9</accession>
<protein>
    <submittedName>
        <fullName evidence="1">Uncharacterized protein</fullName>
    </submittedName>
</protein>
<evidence type="ECO:0000313" key="1">
    <source>
        <dbReference type="EMBL" id="RMC01048.1"/>
    </source>
</evidence>
<dbReference type="EMBL" id="QRBI01000141">
    <property type="protein sequence ID" value="RMC01048.1"/>
    <property type="molecule type" value="Genomic_DNA"/>
</dbReference>
<dbReference type="STRING" id="333673.A0A3M0JIS9"/>